<comment type="caution">
    <text evidence="3">The sequence shown here is derived from an EMBL/GenBank/DDBJ whole genome shotgun (WGS) entry which is preliminary data.</text>
</comment>
<feature type="transmembrane region" description="Helical" evidence="2">
    <location>
        <begin position="43"/>
        <end position="64"/>
    </location>
</feature>
<sequence>MSDSATTPPRKPDESQVTSATPEEGAPLPQITTKQAAKINAPIRGMVISMAVLLMLILPFLWLAPKPDAQPYRADVNVSEEAGFVAEQAEFTPAAPELGENWTANYARWEANSQDGVPTWSVGYLSPDYRLVEMVQTAESNPTWLAQRTELIPVTDQKDLGGISWDIHHRDPSGKQEEFTAWVGTLDDSTVILTGKATEGEFEHVAKTLAEGR</sequence>
<dbReference type="Proteomes" id="UP001500166">
    <property type="component" value="Unassembled WGS sequence"/>
</dbReference>
<evidence type="ECO:0008006" key="5">
    <source>
        <dbReference type="Google" id="ProtNLM"/>
    </source>
</evidence>
<dbReference type="Pfam" id="PF14030">
    <property type="entry name" value="DUF4245"/>
    <property type="match status" value="1"/>
</dbReference>
<evidence type="ECO:0000256" key="1">
    <source>
        <dbReference type="SAM" id="MobiDB-lite"/>
    </source>
</evidence>
<keyword evidence="4" id="KW-1185">Reference proteome</keyword>
<evidence type="ECO:0000256" key="2">
    <source>
        <dbReference type="SAM" id="Phobius"/>
    </source>
</evidence>
<dbReference type="RefSeq" id="WP_344224670.1">
    <property type="nucleotide sequence ID" value="NZ_BAAAQA010000017.1"/>
</dbReference>
<dbReference type="EMBL" id="BAAAQA010000017">
    <property type="protein sequence ID" value="GAA2118030.1"/>
    <property type="molecule type" value="Genomic_DNA"/>
</dbReference>
<gene>
    <name evidence="3" type="ORF">GCM10009824_17890</name>
</gene>
<keyword evidence="2" id="KW-1133">Transmembrane helix</keyword>
<keyword evidence="2" id="KW-0472">Membrane</keyword>
<feature type="region of interest" description="Disordered" evidence="1">
    <location>
        <begin position="1"/>
        <end position="32"/>
    </location>
</feature>
<name>A0ABN2XVU7_9MICC</name>
<keyword evidence="2" id="KW-0812">Transmembrane</keyword>
<evidence type="ECO:0000313" key="3">
    <source>
        <dbReference type="EMBL" id="GAA2118030.1"/>
    </source>
</evidence>
<reference evidence="3 4" key="1">
    <citation type="journal article" date="2019" name="Int. J. Syst. Evol. Microbiol.">
        <title>The Global Catalogue of Microorganisms (GCM) 10K type strain sequencing project: providing services to taxonomists for standard genome sequencing and annotation.</title>
        <authorList>
            <consortium name="The Broad Institute Genomics Platform"/>
            <consortium name="The Broad Institute Genome Sequencing Center for Infectious Disease"/>
            <person name="Wu L."/>
            <person name="Ma J."/>
        </authorList>
    </citation>
    <scope>NUCLEOTIDE SEQUENCE [LARGE SCALE GENOMIC DNA]</scope>
    <source>
        <strain evidence="3 4">JCM 15914</strain>
    </source>
</reference>
<evidence type="ECO:0000313" key="4">
    <source>
        <dbReference type="Proteomes" id="UP001500166"/>
    </source>
</evidence>
<proteinExistence type="predicted"/>
<protein>
    <recommendedName>
        <fullName evidence="5">DUF4245 domain-containing protein</fullName>
    </recommendedName>
</protein>
<accession>A0ABN2XVU7</accession>
<dbReference type="InterPro" id="IPR025339">
    <property type="entry name" value="DUF4245"/>
</dbReference>
<organism evidence="3 4">
    <name type="scientific">Kocuria atrinae</name>
    <dbReference type="NCBI Taxonomy" id="592377"/>
    <lineage>
        <taxon>Bacteria</taxon>
        <taxon>Bacillati</taxon>
        <taxon>Actinomycetota</taxon>
        <taxon>Actinomycetes</taxon>
        <taxon>Micrococcales</taxon>
        <taxon>Micrococcaceae</taxon>
        <taxon>Kocuria</taxon>
    </lineage>
</organism>